<feature type="transmembrane region" description="Helical" evidence="7">
    <location>
        <begin position="164"/>
        <end position="195"/>
    </location>
</feature>
<keyword evidence="10" id="KW-1185">Reference proteome</keyword>
<comment type="subcellular location">
    <subcellularLocation>
        <location evidence="1">Cell membrane</location>
        <topology evidence="1">Single-pass membrane protein</topology>
    </subcellularLocation>
</comment>
<feature type="region of interest" description="Disordered" evidence="6">
    <location>
        <begin position="618"/>
        <end position="652"/>
    </location>
</feature>
<feature type="region of interest" description="Disordered" evidence="6">
    <location>
        <begin position="1"/>
        <end position="73"/>
    </location>
</feature>
<dbReference type="Pfam" id="PF04024">
    <property type="entry name" value="PspC"/>
    <property type="match status" value="1"/>
</dbReference>
<dbReference type="InterPro" id="IPR007168">
    <property type="entry name" value="Phageshock_PspC_N"/>
</dbReference>
<name>A0ABN6SB92_9BIFI</name>
<evidence type="ECO:0000313" key="9">
    <source>
        <dbReference type="EMBL" id="BDR52522.1"/>
    </source>
</evidence>
<accession>A0ABN6SB92</accession>
<feature type="compositionally biased region" description="Acidic residues" evidence="6">
    <location>
        <begin position="643"/>
        <end position="652"/>
    </location>
</feature>
<dbReference type="EMBL" id="AP026798">
    <property type="protein sequence ID" value="BDR52522.1"/>
    <property type="molecule type" value="Genomic_DNA"/>
</dbReference>
<evidence type="ECO:0000256" key="4">
    <source>
        <dbReference type="ARBA" id="ARBA00022989"/>
    </source>
</evidence>
<feature type="compositionally biased region" description="Gly residues" evidence="6">
    <location>
        <begin position="56"/>
        <end position="68"/>
    </location>
</feature>
<feature type="compositionally biased region" description="Basic and acidic residues" evidence="6">
    <location>
        <begin position="632"/>
        <end position="642"/>
    </location>
</feature>
<keyword evidence="2" id="KW-1003">Cell membrane</keyword>
<feature type="transmembrane region" description="Helical" evidence="7">
    <location>
        <begin position="424"/>
        <end position="444"/>
    </location>
</feature>
<feature type="transmembrane region" description="Helical" evidence="7">
    <location>
        <begin position="359"/>
        <end position="380"/>
    </location>
</feature>
<dbReference type="PANTHER" id="PTHR33885">
    <property type="entry name" value="PHAGE SHOCK PROTEIN C"/>
    <property type="match status" value="1"/>
</dbReference>
<feature type="compositionally biased region" description="Polar residues" evidence="6">
    <location>
        <begin position="26"/>
        <end position="48"/>
    </location>
</feature>
<protein>
    <recommendedName>
        <fullName evidence="8">Phage shock protein PspC N-terminal domain-containing protein</fullName>
    </recommendedName>
</protein>
<feature type="region of interest" description="Disordered" evidence="6">
    <location>
        <begin position="218"/>
        <end position="320"/>
    </location>
</feature>
<evidence type="ECO:0000313" key="10">
    <source>
        <dbReference type="Proteomes" id="UP001321766"/>
    </source>
</evidence>
<gene>
    <name evidence="9" type="ORF">KIM372_04290</name>
</gene>
<feature type="domain" description="Phage shock protein PspC N-terminal" evidence="8">
    <location>
        <begin position="93"/>
        <end position="146"/>
    </location>
</feature>
<keyword evidence="5 7" id="KW-0472">Membrane</keyword>
<dbReference type="Proteomes" id="UP001321766">
    <property type="component" value="Chromosome"/>
</dbReference>
<evidence type="ECO:0000256" key="2">
    <source>
        <dbReference type="ARBA" id="ARBA00022475"/>
    </source>
</evidence>
<feature type="transmembrane region" description="Helical" evidence="7">
    <location>
        <begin position="392"/>
        <end position="412"/>
    </location>
</feature>
<evidence type="ECO:0000256" key="5">
    <source>
        <dbReference type="ARBA" id="ARBA00023136"/>
    </source>
</evidence>
<keyword evidence="3 7" id="KW-0812">Transmembrane</keyword>
<dbReference type="InterPro" id="IPR052027">
    <property type="entry name" value="PspC"/>
</dbReference>
<reference evidence="9 10" key="1">
    <citation type="journal article" date="2023" name="Microbiol. Spectr.">
        <title>Symbiosis of Carpenter Bees with Uncharacterized Lactic Acid Bacteria Showing NAD Auxotrophy.</title>
        <authorList>
            <person name="Kawasaki S."/>
            <person name="Ozawa K."/>
            <person name="Mori T."/>
            <person name="Yamamoto A."/>
            <person name="Ito M."/>
            <person name="Ohkuma M."/>
            <person name="Sakamoto M."/>
            <person name="Matsutani M."/>
        </authorList>
    </citation>
    <scope>NUCLEOTIDE SEQUENCE [LARGE SCALE GENOMIC DNA]</scope>
    <source>
        <strain evidence="9 10">Kim37-2</strain>
    </source>
</reference>
<proteinExistence type="predicted"/>
<dbReference type="PANTHER" id="PTHR33885:SF3">
    <property type="entry name" value="PHAGE SHOCK PROTEIN C"/>
    <property type="match status" value="1"/>
</dbReference>
<evidence type="ECO:0000256" key="1">
    <source>
        <dbReference type="ARBA" id="ARBA00004162"/>
    </source>
</evidence>
<organism evidence="9 10">
    <name type="scientific">Bombiscardovia nodaiensis</name>
    <dbReference type="NCBI Taxonomy" id="2932181"/>
    <lineage>
        <taxon>Bacteria</taxon>
        <taxon>Bacillati</taxon>
        <taxon>Actinomycetota</taxon>
        <taxon>Actinomycetes</taxon>
        <taxon>Bifidobacteriales</taxon>
        <taxon>Bifidobacteriaceae</taxon>
        <taxon>Bombiscardovia</taxon>
    </lineage>
</organism>
<evidence type="ECO:0000259" key="8">
    <source>
        <dbReference type="Pfam" id="PF04024"/>
    </source>
</evidence>
<evidence type="ECO:0000256" key="7">
    <source>
        <dbReference type="SAM" id="Phobius"/>
    </source>
</evidence>
<feature type="transmembrane region" description="Helical" evidence="7">
    <location>
        <begin position="121"/>
        <end position="144"/>
    </location>
</feature>
<keyword evidence="4 7" id="KW-1133">Transmembrane helix</keyword>
<evidence type="ECO:0000256" key="6">
    <source>
        <dbReference type="SAM" id="MobiDB-lite"/>
    </source>
</evidence>
<evidence type="ECO:0000256" key="3">
    <source>
        <dbReference type="ARBA" id="ARBA00022692"/>
    </source>
</evidence>
<feature type="compositionally biased region" description="Polar residues" evidence="6">
    <location>
        <begin position="1"/>
        <end position="15"/>
    </location>
</feature>
<sequence length="652" mass="69089">MSNFNEYQGPTNGSPENHDQGYGPSYSGQYQQSNAGSQPNSGAWSDSTGQQAPGAGAHGGPYQQGGPGNPRPFQPVGYETSSRFFNWVRRTYIRRSDDRWIGGVCGGLAERLGWSPALVRVIMLLCALCFGAGAAFYGFAWFILPDKRNVIVAEDLMAGRWRGAMVGIIICWIASIGSSWFVSPVIAALALWALLGWSGDQAKRYGWGYGPASYSGPAGGPHPFADTRGQGPMPAGTGPARGSQDAGWQAPASGQEPYGYDQAKAQGPMPAGGADNTTGAGFVPPVDDSSQSGGQRAHKQTAYSDSEYGRSGGGYGPSDPALAYTPPAASYVPPVQPPAATYTQPARVIKGRRKPAGPALVLISLGVLFLSALGIWGMGLQPTSLVSSAVRLSLLWVGGLALALGLLLMILGTMGRRSGGLIPVALVVLMVVSVVAGIALATGINRNELRRDLAEYENISLSGDQQLTLGSSKDDIRRYQRGLFLSGDPSAPAQVSVDLSQYEADQGTHQVRMSDGTRQNSGCPTGQMRIAASATQVDLKLPEGCSYVITKQMATNSLATSSGGSINWNQWIDHFNIWGIEVNVHGNEGDYWPAGHHGVSSPELEVKFTYDSTSRIRVSHEGTATLPQNGTNRDKVYGHSHNEDEDDDDDDD</sequence>